<protein>
    <recommendedName>
        <fullName evidence="3">Alpha/beta hydrolase</fullName>
    </recommendedName>
</protein>
<dbReference type="Proteomes" id="UP000023541">
    <property type="component" value="Unassembled WGS sequence"/>
</dbReference>
<dbReference type="Gene3D" id="3.40.50.1820">
    <property type="entry name" value="alpha/beta hydrolase"/>
    <property type="match status" value="1"/>
</dbReference>
<keyword evidence="2" id="KW-1185">Reference proteome</keyword>
<gene>
    <name evidence="1" type="ORF">ATO12_22350</name>
</gene>
<proteinExistence type="predicted"/>
<comment type="caution">
    <text evidence="1">The sequence shown here is derived from an EMBL/GenBank/DDBJ whole genome shotgun (WGS) entry which is preliminary data.</text>
</comment>
<dbReference type="SUPFAM" id="SSF53474">
    <property type="entry name" value="alpha/beta-Hydrolases"/>
    <property type="match status" value="1"/>
</dbReference>
<dbReference type="EMBL" id="AQRA01000007">
    <property type="protein sequence ID" value="EZH72872.1"/>
    <property type="molecule type" value="Genomic_DNA"/>
</dbReference>
<accession>A0A023BSA0</accession>
<sequence>MFLKKHLFFIILSLGLISYGQNTLTLRKGAVIDSLIIPSTGNHFSIYLPKSFDLNKSWPLLLGFDSSGNTGKTTHLYREAAEEQGYIVAVSSFLEKQEAQKKVEYVSDFMNHIFSLFPIQKGRVYIAGVQEDAKLACLLATLYPTEVFGVIAIEDTYFYDSRIRIKKSFSYRGIVSIGNHKYQDFFNIKKYLKSRAVPADVYVYEKDAVSLPNKQIKKALSDFTLQAMNKGRMPKDSIWVRDLFQKEMKRVELYLNHDKFLKAFDEVKRMRLKYGTFFNTDDLKEKQKEIRKTKEYKQQKRLETKYLNKENFLRETYLFSIEEDIEVKEFENLGWWKYQMSELDTLILGKEKLARHMAYRMKGYMKYLVDSYKDQLLKEEENLEENLFLNILSTLVDKKDFESYRKVISLSARDQDNETALFYLEQMLKNGYKDLNALYTIEGTLALKMSEKYNKLIKKYLGNSKYFFSK</sequence>
<evidence type="ECO:0000313" key="1">
    <source>
        <dbReference type="EMBL" id="EZH72872.1"/>
    </source>
</evidence>
<reference evidence="1 2" key="1">
    <citation type="submission" date="2014-04" db="EMBL/GenBank/DDBJ databases">
        <title>Aquimarina sp. 22II-S11-z7 Genome Sequencing.</title>
        <authorList>
            <person name="Lai Q."/>
        </authorList>
    </citation>
    <scope>NUCLEOTIDE SEQUENCE [LARGE SCALE GENOMIC DNA]</scope>
    <source>
        <strain evidence="1 2">22II-S11-z7</strain>
    </source>
</reference>
<name>A0A023BSA0_9FLAO</name>
<dbReference type="InterPro" id="IPR029058">
    <property type="entry name" value="AB_hydrolase_fold"/>
</dbReference>
<evidence type="ECO:0000313" key="2">
    <source>
        <dbReference type="Proteomes" id="UP000023541"/>
    </source>
</evidence>
<dbReference type="AlphaFoldDB" id="A0A023BSA0"/>
<dbReference type="eggNOG" id="COG0400">
    <property type="taxonomic scope" value="Bacteria"/>
</dbReference>
<evidence type="ECO:0008006" key="3">
    <source>
        <dbReference type="Google" id="ProtNLM"/>
    </source>
</evidence>
<organism evidence="1 2">
    <name type="scientific">Aquimarina atlantica</name>
    <dbReference type="NCBI Taxonomy" id="1317122"/>
    <lineage>
        <taxon>Bacteria</taxon>
        <taxon>Pseudomonadati</taxon>
        <taxon>Bacteroidota</taxon>
        <taxon>Flavobacteriia</taxon>
        <taxon>Flavobacteriales</taxon>
        <taxon>Flavobacteriaceae</taxon>
        <taxon>Aquimarina</taxon>
    </lineage>
</organism>
<dbReference type="STRING" id="1317122.ATO12_22350"/>